<feature type="transmembrane region" description="Helical" evidence="7">
    <location>
        <begin position="173"/>
        <end position="195"/>
    </location>
</feature>
<evidence type="ECO:0000256" key="5">
    <source>
        <dbReference type="ARBA" id="ARBA00022989"/>
    </source>
</evidence>
<keyword evidence="5 7" id="KW-1133">Transmembrane helix</keyword>
<evidence type="ECO:0000256" key="1">
    <source>
        <dbReference type="ARBA" id="ARBA00004651"/>
    </source>
</evidence>
<dbReference type="SUPFAM" id="SSF103473">
    <property type="entry name" value="MFS general substrate transporter"/>
    <property type="match status" value="1"/>
</dbReference>
<dbReference type="AlphaFoldDB" id="A0A0A6VV20"/>
<sequence length="431" mass="45464">MPSDRYRAHEPGKDSRRAYLVFAVGTFAYFSAVAQRTSFGVASVDAAERFGTAASALSMFSLMQILVYAALQIPVGVLVDRFGSRVMVAAGALLMTAGQVQLALADTVGEGVAARVLVGAGDATTFVCVMRLIPAWFSALRVPPLTQFLGVVGNLGQLVSVIPFAWLLELTGWFPSFAALASLALLAAVLAATLLRNASPGVEVLNPALGLRRTGRVLRESVAEPGTRLGFWVHFTTQFAGNTFVLMWGYPYLEYAQDLSDTTISLVMTSFVVTNLAVALGLGGLSARHPHRRVRLSLGVTAVIFAAWTVLLVWPGTAPVPVVLAAVCVIAISMPASMIAFDITRSFNPARRSGTATGIVNVGGFTASVLAIFVTGFVLDVLHAAGFRDELYAPDAFRVAIAAQFLVAAAGAAGVLATVRRVRRQHGHDAA</sequence>
<evidence type="ECO:0000256" key="4">
    <source>
        <dbReference type="ARBA" id="ARBA00022692"/>
    </source>
</evidence>
<keyword evidence="10" id="KW-1185">Reference proteome</keyword>
<feature type="transmembrane region" description="Helical" evidence="7">
    <location>
        <begin position="355"/>
        <end position="379"/>
    </location>
</feature>
<evidence type="ECO:0000256" key="6">
    <source>
        <dbReference type="ARBA" id="ARBA00023136"/>
    </source>
</evidence>
<dbReference type="GO" id="GO:0005886">
    <property type="term" value="C:plasma membrane"/>
    <property type="evidence" value="ECO:0007669"/>
    <property type="project" value="UniProtKB-SubCell"/>
</dbReference>
<keyword evidence="3" id="KW-1003">Cell membrane</keyword>
<comment type="caution">
    <text evidence="9">The sequence shown here is derived from an EMBL/GenBank/DDBJ whole genome shotgun (WGS) entry which is preliminary data.</text>
</comment>
<evidence type="ECO:0000313" key="10">
    <source>
        <dbReference type="Proteomes" id="UP000030466"/>
    </source>
</evidence>
<evidence type="ECO:0000256" key="3">
    <source>
        <dbReference type="ARBA" id="ARBA00022475"/>
    </source>
</evidence>
<feature type="transmembrane region" description="Helical" evidence="7">
    <location>
        <begin position="82"/>
        <end position="100"/>
    </location>
</feature>
<dbReference type="Pfam" id="PF07690">
    <property type="entry name" value="MFS_1"/>
    <property type="match status" value="1"/>
</dbReference>
<protein>
    <submittedName>
        <fullName evidence="9">MFS transporter</fullName>
    </submittedName>
</protein>
<feature type="domain" description="Major facilitator superfamily (MFS) profile" evidence="8">
    <location>
        <begin position="18"/>
        <end position="426"/>
    </location>
</feature>
<dbReference type="OrthoDB" id="4332123at2"/>
<evidence type="ECO:0000259" key="8">
    <source>
        <dbReference type="PROSITE" id="PS50850"/>
    </source>
</evidence>
<feature type="transmembrane region" description="Helical" evidence="7">
    <location>
        <begin position="145"/>
        <end position="167"/>
    </location>
</feature>
<feature type="transmembrane region" description="Helical" evidence="7">
    <location>
        <begin position="262"/>
        <end position="282"/>
    </location>
</feature>
<proteinExistence type="predicted"/>
<dbReference type="PANTHER" id="PTHR42718">
    <property type="entry name" value="MAJOR FACILITATOR SUPERFAMILY MULTIDRUG TRANSPORTER MFSC"/>
    <property type="match status" value="1"/>
</dbReference>
<dbReference type="EMBL" id="JSUH01000002">
    <property type="protein sequence ID" value="KHD98705.1"/>
    <property type="molecule type" value="Genomic_DNA"/>
</dbReference>
<dbReference type="Proteomes" id="UP000030466">
    <property type="component" value="Unassembled WGS sequence"/>
</dbReference>
<evidence type="ECO:0000313" key="9">
    <source>
        <dbReference type="EMBL" id="KHD98705.1"/>
    </source>
</evidence>
<feature type="transmembrane region" description="Helical" evidence="7">
    <location>
        <begin position="20"/>
        <end position="38"/>
    </location>
</feature>
<reference evidence="9 10" key="1">
    <citation type="journal article" date="2003" name="Int. J. Syst. Evol. Microbiol.">
        <title>Kocuria polaris sp. nov., an orange-pigmented psychrophilic bacterium isolated from an Antarctic cyanobacterial mat sample.</title>
        <authorList>
            <person name="Reddy G.S."/>
            <person name="Prakash J.S."/>
            <person name="Prabahar V."/>
            <person name="Matsumoto G.I."/>
            <person name="Stackebrandt E."/>
            <person name="Shivaji S."/>
        </authorList>
    </citation>
    <scope>NUCLEOTIDE SEQUENCE [LARGE SCALE GENOMIC DNA]</scope>
    <source>
        <strain evidence="9 10">CMS 76or</strain>
    </source>
</reference>
<dbReference type="GO" id="GO:0022857">
    <property type="term" value="F:transmembrane transporter activity"/>
    <property type="evidence" value="ECO:0007669"/>
    <property type="project" value="InterPro"/>
</dbReference>
<feature type="transmembrane region" description="Helical" evidence="7">
    <location>
        <begin position="50"/>
        <end position="70"/>
    </location>
</feature>
<accession>A0A0A6VV20</accession>
<evidence type="ECO:0000256" key="7">
    <source>
        <dbReference type="SAM" id="Phobius"/>
    </source>
</evidence>
<dbReference type="InterPro" id="IPR036259">
    <property type="entry name" value="MFS_trans_sf"/>
</dbReference>
<dbReference type="RefSeq" id="WP_035924036.1">
    <property type="nucleotide sequence ID" value="NZ_JSUH01000002.1"/>
</dbReference>
<comment type="subcellular location">
    <subcellularLocation>
        <location evidence="1">Cell membrane</location>
        <topology evidence="1">Multi-pass membrane protein</topology>
    </subcellularLocation>
</comment>
<dbReference type="PROSITE" id="PS50850">
    <property type="entry name" value="MFS"/>
    <property type="match status" value="1"/>
</dbReference>
<keyword evidence="6 7" id="KW-0472">Membrane</keyword>
<evidence type="ECO:0000256" key="2">
    <source>
        <dbReference type="ARBA" id="ARBA00022448"/>
    </source>
</evidence>
<dbReference type="Gene3D" id="1.20.1250.20">
    <property type="entry name" value="MFS general substrate transporter like domains"/>
    <property type="match status" value="2"/>
</dbReference>
<dbReference type="InterPro" id="IPR011701">
    <property type="entry name" value="MFS"/>
</dbReference>
<feature type="transmembrane region" description="Helical" evidence="7">
    <location>
        <begin position="229"/>
        <end position="250"/>
    </location>
</feature>
<feature type="transmembrane region" description="Helical" evidence="7">
    <location>
        <begin position="320"/>
        <end position="343"/>
    </location>
</feature>
<dbReference type="CDD" id="cd06174">
    <property type="entry name" value="MFS"/>
    <property type="match status" value="1"/>
</dbReference>
<feature type="transmembrane region" description="Helical" evidence="7">
    <location>
        <begin position="399"/>
        <end position="419"/>
    </location>
</feature>
<dbReference type="PANTHER" id="PTHR42718:SF46">
    <property type="entry name" value="BLR6921 PROTEIN"/>
    <property type="match status" value="1"/>
</dbReference>
<feature type="transmembrane region" description="Helical" evidence="7">
    <location>
        <begin position="112"/>
        <end position="133"/>
    </location>
</feature>
<organism evidence="9 10">
    <name type="scientific">Kocuria rosea subsp. polaris</name>
    <dbReference type="NCBI Taxonomy" id="136273"/>
    <lineage>
        <taxon>Bacteria</taxon>
        <taxon>Bacillati</taxon>
        <taxon>Actinomycetota</taxon>
        <taxon>Actinomycetes</taxon>
        <taxon>Micrococcales</taxon>
        <taxon>Micrococcaceae</taxon>
        <taxon>Kocuria</taxon>
    </lineage>
</organism>
<keyword evidence="2" id="KW-0813">Transport</keyword>
<gene>
    <name evidence="9" type="ORF">GY22_03345</name>
</gene>
<feature type="transmembrane region" description="Helical" evidence="7">
    <location>
        <begin position="294"/>
        <end position="314"/>
    </location>
</feature>
<keyword evidence="4 7" id="KW-0812">Transmembrane</keyword>
<name>A0A0A6VV20_KOCRO</name>
<dbReference type="InterPro" id="IPR020846">
    <property type="entry name" value="MFS_dom"/>
</dbReference>